<keyword evidence="4" id="KW-1185">Reference proteome</keyword>
<dbReference type="Gene3D" id="1.20.120.330">
    <property type="entry name" value="Nucleotidyltransferases domain 2"/>
    <property type="match status" value="1"/>
</dbReference>
<name>A0AAV3XN80_9CYAN</name>
<protein>
    <recommendedName>
        <fullName evidence="2">HEPN domain-containing protein</fullName>
    </recommendedName>
</protein>
<evidence type="ECO:0000313" key="4">
    <source>
        <dbReference type="Proteomes" id="UP001050975"/>
    </source>
</evidence>
<sequence>MNRITSLLNLAKEELKTAQLLLDNPRDRACISRSYYAIYYAAEALLESKNINSRTHKGIIKLFGEHFIKTGELPTELAKAFSDTYELR</sequence>
<dbReference type="PANTHER" id="PTHR36565">
    <property type="entry name" value="UPF0332 PROTEIN TM_1000"/>
    <property type="match status" value="1"/>
</dbReference>
<proteinExistence type="inferred from homology"/>
<accession>A0AAV3XN80</accession>
<gene>
    <name evidence="3" type="ORF">MiSe_79670</name>
</gene>
<evidence type="ECO:0000259" key="2">
    <source>
        <dbReference type="Pfam" id="PF05168"/>
    </source>
</evidence>
<reference evidence="3" key="1">
    <citation type="submission" date="2019-10" db="EMBL/GenBank/DDBJ databases">
        <title>Draft genome sequece of Microseira wollei NIES-4236.</title>
        <authorList>
            <person name="Yamaguchi H."/>
            <person name="Suzuki S."/>
            <person name="Kawachi M."/>
        </authorList>
    </citation>
    <scope>NUCLEOTIDE SEQUENCE</scope>
    <source>
        <strain evidence="3">NIES-4236</strain>
    </source>
</reference>
<evidence type="ECO:0000313" key="3">
    <source>
        <dbReference type="EMBL" id="GET43146.1"/>
    </source>
</evidence>
<dbReference type="InterPro" id="IPR052226">
    <property type="entry name" value="UPF0332_toxin"/>
</dbReference>
<dbReference type="Pfam" id="PF05168">
    <property type="entry name" value="HEPN"/>
    <property type="match status" value="1"/>
</dbReference>
<feature type="domain" description="HEPN" evidence="2">
    <location>
        <begin position="7"/>
        <end position="83"/>
    </location>
</feature>
<dbReference type="AlphaFoldDB" id="A0AAV3XN80"/>
<dbReference type="InterPro" id="IPR007842">
    <property type="entry name" value="HEPN_dom"/>
</dbReference>
<comment type="similarity">
    <text evidence="1">Belongs to the UPF0332 family.</text>
</comment>
<dbReference type="PANTHER" id="PTHR36565:SF1">
    <property type="entry name" value="UPF0332 PROTEIN TM_1000"/>
    <property type="match status" value="1"/>
</dbReference>
<comment type="caution">
    <text evidence="3">The sequence shown here is derived from an EMBL/GenBank/DDBJ whole genome shotgun (WGS) entry which is preliminary data.</text>
</comment>
<organism evidence="3 4">
    <name type="scientific">Microseira wollei NIES-4236</name>
    <dbReference type="NCBI Taxonomy" id="2530354"/>
    <lineage>
        <taxon>Bacteria</taxon>
        <taxon>Bacillati</taxon>
        <taxon>Cyanobacteriota</taxon>
        <taxon>Cyanophyceae</taxon>
        <taxon>Oscillatoriophycideae</taxon>
        <taxon>Aerosakkonematales</taxon>
        <taxon>Aerosakkonemataceae</taxon>
        <taxon>Microseira</taxon>
    </lineage>
</organism>
<dbReference type="EMBL" id="BLAY01000202">
    <property type="protein sequence ID" value="GET43146.1"/>
    <property type="molecule type" value="Genomic_DNA"/>
</dbReference>
<dbReference type="RefSeq" id="WP_226591662.1">
    <property type="nucleotide sequence ID" value="NZ_BLAY01000202.1"/>
</dbReference>
<dbReference type="Proteomes" id="UP001050975">
    <property type="component" value="Unassembled WGS sequence"/>
</dbReference>
<evidence type="ECO:0000256" key="1">
    <source>
        <dbReference type="ARBA" id="ARBA00038248"/>
    </source>
</evidence>